<feature type="transmembrane region" description="Helical" evidence="1">
    <location>
        <begin position="34"/>
        <end position="61"/>
    </location>
</feature>
<accession>A0A830HQT4</accession>
<feature type="transmembrane region" description="Helical" evidence="1">
    <location>
        <begin position="89"/>
        <end position="108"/>
    </location>
</feature>
<name>A0A830HQT4_9CHLO</name>
<sequence length="124" mass="13022">MEMYDAVSHGVGRALLQSSSKSTSTRVLGVGPGVFILGFFAILTITALVPVAYGLLCLVLLTSEREYDSEDASASDDVGYENQVISRSVVALLMAVYVLAGSIGWLALHSAHEIRAGGTTGLNM</sequence>
<keyword evidence="1" id="KW-0812">Transmembrane</keyword>
<reference evidence="2" key="1">
    <citation type="submission" date="2020-10" db="EMBL/GenBank/DDBJ databases">
        <title>Unveiling of a novel bifunctional photoreceptor, Dualchrome1, isolated from a cosmopolitan green alga.</title>
        <authorList>
            <person name="Suzuki S."/>
            <person name="Kawachi M."/>
        </authorList>
    </citation>
    <scope>NUCLEOTIDE SEQUENCE</scope>
    <source>
        <strain evidence="2">NIES 2893</strain>
    </source>
</reference>
<dbReference type="Proteomes" id="UP000660262">
    <property type="component" value="Unassembled WGS sequence"/>
</dbReference>
<evidence type="ECO:0000256" key="1">
    <source>
        <dbReference type="SAM" id="Phobius"/>
    </source>
</evidence>
<comment type="caution">
    <text evidence="2">The sequence shown here is derived from an EMBL/GenBank/DDBJ whole genome shotgun (WGS) entry which is preliminary data.</text>
</comment>
<gene>
    <name evidence="2" type="ORF">PPROV_000612100</name>
</gene>
<evidence type="ECO:0000313" key="3">
    <source>
        <dbReference type="Proteomes" id="UP000660262"/>
    </source>
</evidence>
<organism evidence="2 3">
    <name type="scientific">Pycnococcus provasolii</name>
    <dbReference type="NCBI Taxonomy" id="41880"/>
    <lineage>
        <taxon>Eukaryota</taxon>
        <taxon>Viridiplantae</taxon>
        <taxon>Chlorophyta</taxon>
        <taxon>Pseudoscourfieldiophyceae</taxon>
        <taxon>Pseudoscourfieldiales</taxon>
        <taxon>Pycnococcaceae</taxon>
        <taxon>Pycnococcus</taxon>
    </lineage>
</organism>
<dbReference type="EMBL" id="BNJQ01000016">
    <property type="protein sequence ID" value="GHP07379.1"/>
    <property type="molecule type" value="Genomic_DNA"/>
</dbReference>
<proteinExistence type="predicted"/>
<keyword evidence="1" id="KW-0472">Membrane</keyword>
<keyword evidence="3" id="KW-1185">Reference proteome</keyword>
<dbReference type="AlphaFoldDB" id="A0A830HQT4"/>
<keyword evidence="1" id="KW-1133">Transmembrane helix</keyword>
<protein>
    <submittedName>
        <fullName evidence="2">Uncharacterized protein</fullName>
    </submittedName>
</protein>
<evidence type="ECO:0000313" key="2">
    <source>
        <dbReference type="EMBL" id="GHP07379.1"/>
    </source>
</evidence>